<accession>A0A9J5Y6L8</accession>
<evidence type="ECO:0000259" key="1">
    <source>
        <dbReference type="Pfam" id="PF20167"/>
    </source>
</evidence>
<reference evidence="2 3" key="1">
    <citation type="submission" date="2020-09" db="EMBL/GenBank/DDBJ databases">
        <title>De no assembly of potato wild relative species, Solanum commersonii.</title>
        <authorList>
            <person name="Cho K."/>
        </authorList>
    </citation>
    <scope>NUCLEOTIDE SEQUENCE [LARGE SCALE GENOMIC DNA]</scope>
    <source>
        <strain evidence="2">LZ3.2</strain>
        <tissue evidence="2">Leaf</tissue>
    </source>
</reference>
<feature type="domain" description="Putative plant transposon protein" evidence="1">
    <location>
        <begin position="98"/>
        <end position="160"/>
    </location>
</feature>
<comment type="caution">
    <text evidence="2">The sequence shown here is derived from an EMBL/GenBank/DDBJ whole genome shotgun (WGS) entry which is preliminary data.</text>
</comment>
<organism evidence="2 3">
    <name type="scientific">Solanum commersonii</name>
    <name type="common">Commerson's wild potato</name>
    <name type="synonym">Commerson's nightshade</name>
    <dbReference type="NCBI Taxonomy" id="4109"/>
    <lineage>
        <taxon>Eukaryota</taxon>
        <taxon>Viridiplantae</taxon>
        <taxon>Streptophyta</taxon>
        <taxon>Embryophyta</taxon>
        <taxon>Tracheophyta</taxon>
        <taxon>Spermatophyta</taxon>
        <taxon>Magnoliopsida</taxon>
        <taxon>eudicotyledons</taxon>
        <taxon>Gunneridae</taxon>
        <taxon>Pentapetalae</taxon>
        <taxon>asterids</taxon>
        <taxon>lamiids</taxon>
        <taxon>Solanales</taxon>
        <taxon>Solanaceae</taxon>
        <taxon>Solanoideae</taxon>
        <taxon>Solaneae</taxon>
        <taxon>Solanum</taxon>
    </lineage>
</organism>
<evidence type="ECO:0000313" key="3">
    <source>
        <dbReference type="Proteomes" id="UP000824120"/>
    </source>
</evidence>
<dbReference type="Pfam" id="PF20167">
    <property type="entry name" value="Transposase_32"/>
    <property type="match status" value="1"/>
</dbReference>
<sequence>MVLEFSATTLKNALLQQANELDHPPLLSTQVRYIPYQRPPFTIFYGPSHEQPINMAWFHYRMTLVQNKDAMRVTEKRESLLRWVTGPLFSRWQMPSGLCATMANNHLTLERAVMIARLMARHEINIAQVIIAEIHEREFQKTTTLPFPFLIFRLCTKATVLVDHGCRSNLG</sequence>
<dbReference type="InterPro" id="IPR046796">
    <property type="entry name" value="Transposase_32_dom"/>
</dbReference>
<name>A0A9J5Y6L8_SOLCO</name>
<proteinExistence type="predicted"/>
<gene>
    <name evidence="2" type="ORF">H5410_036775</name>
</gene>
<keyword evidence="3" id="KW-1185">Reference proteome</keyword>
<dbReference type="Proteomes" id="UP000824120">
    <property type="component" value="Chromosome 7"/>
</dbReference>
<evidence type="ECO:0000313" key="2">
    <source>
        <dbReference type="EMBL" id="KAG5595543.1"/>
    </source>
</evidence>
<dbReference type="AlphaFoldDB" id="A0A9J5Y6L8"/>
<protein>
    <recommendedName>
        <fullName evidence="1">Putative plant transposon protein domain-containing protein</fullName>
    </recommendedName>
</protein>
<dbReference type="EMBL" id="JACXVP010000007">
    <property type="protein sequence ID" value="KAG5595543.1"/>
    <property type="molecule type" value="Genomic_DNA"/>
</dbReference>